<feature type="region of interest" description="Disordered" evidence="1">
    <location>
        <begin position="580"/>
        <end position="608"/>
    </location>
</feature>
<dbReference type="EMBL" id="DF837686">
    <property type="protein sequence ID" value="GAT42285.1"/>
    <property type="molecule type" value="Genomic_DNA"/>
</dbReference>
<evidence type="ECO:0000313" key="2">
    <source>
        <dbReference type="EMBL" id="GAT42285.1"/>
    </source>
</evidence>
<evidence type="ECO:0000313" key="3">
    <source>
        <dbReference type="Proteomes" id="UP000815677"/>
    </source>
</evidence>
<reference evidence="2" key="1">
    <citation type="submission" date="2014-09" db="EMBL/GenBank/DDBJ databases">
        <title>Genome sequence of the luminous mushroom Mycena chlorophos for searching fungal bioluminescence genes.</title>
        <authorList>
            <person name="Tanaka Y."/>
            <person name="Kasuga D."/>
            <person name="Oba Y."/>
            <person name="Hase S."/>
            <person name="Sato K."/>
            <person name="Oba Y."/>
            <person name="Sakakibara Y."/>
        </authorList>
    </citation>
    <scope>NUCLEOTIDE SEQUENCE</scope>
</reference>
<dbReference type="Proteomes" id="UP000815677">
    <property type="component" value="Unassembled WGS sequence"/>
</dbReference>
<proteinExistence type="predicted"/>
<sequence length="832" mass="92327">MALDPRFGAIHDADRFARSIPSKLVAYVAMLLLRLFQERVAPGTSPIFYHSQYVIDYNALLDLLQIFEAMDAPPLRTPKEIAGELMGHFGDANKRKQIFSSSIIAQKMNSSYSSEEPEVTWSMTQDVLTHLNRLFVAHAAAGSKPYAEPRPAFDKPHQQRALCRILQRRGWSNGEIANYTGISNGTVWAAVQNVTTTGQAKRRYKEDRDDVVMDEQVVNRGVLEEMLELERRHGLGYSRVLEDSDAAAHASGSRPPAGDPDGRGDSPGEDAIEHYSDNDCHGSPSPVHPNDAFHGLDLVVNDAHQNRALVRILHARGWSESRIVMQTGFSESVVSEAVRNIGEDDVSLDDIAVDPDILRRKILSEWSTQPSESSRGPQSNQVQVQFARQLVAGTSKSSAGTGQSKFHSIGEVSRSLRPELGDSGVGSVGNLRRAAAARAVEPGRPPEIAPLSNPMAKTDHGDIGSYSVVPPSLPSLRDFLIHVNNTVDLSSYEAVLRANGVKTVHHLKNVSMWPKGEDALRRLFRGRLEDGSGFDGPGLTESSNQSESSHMLNVPNPESLPAWPGFKRCGLCSSSARSLHGRKYNPAPTISGKRRTRKRKSGPPRNASYRGAFEQVIDAAKFTPRGADPWPDMRRVMQYGCRESLQGGSQELQTFPPRERVQHHAHVFRTIFATCRFNVVPALQHLFLERQTNPAPWNNLVDRLIKAARDARTQDTNTFKGAFNILLPVPAVDFFYPPINVVDKSLRGLNHPQLRLFIMPWIDRRHYPAPSYGVPASPAPELSPAAQALDAKILLNKYQPSGKRFPSFCYPDGQWSETSYQKNLFRHVCIIR</sequence>
<feature type="non-terminal residue" evidence="2">
    <location>
        <position position="832"/>
    </location>
</feature>
<gene>
    <name evidence="2" type="ORF">MCHLO_00004</name>
</gene>
<evidence type="ECO:0000256" key="1">
    <source>
        <dbReference type="SAM" id="MobiDB-lite"/>
    </source>
</evidence>
<evidence type="ECO:0008006" key="4">
    <source>
        <dbReference type="Google" id="ProtNLM"/>
    </source>
</evidence>
<accession>A0ABQ0KUU7</accession>
<feature type="compositionally biased region" description="Basic residues" evidence="1">
    <location>
        <begin position="592"/>
        <end position="602"/>
    </location>
</feature>
<feature type="region of interest" description="Disordered" evidence="1">
    <location>
        <begin position="531"/>
        <end position="552"/>
    </location>
</feature>
<name>A0ABQ0KUU7_MYCCL</name>
<feature type="compositionally biased region" description="Polar residues" evidence="1">
    <location>
        <begin position="393"/>
        <end position="406"/>
    </location>
</feature>
<feature type="region of interest" description="Disordered" evidence="1">
    <location>
        <begin position="246"/>
        <end position="288"/>
    </location>
</feature>
<organism evidence="2 3">
    <name type="scientific">Mycena chlorophos</name>
    <name type="common">Agaric fungus</name>
    <name type="synonym">Agaricus chlorophos</name>
    <dbReference type="NCBI Taxonomy" id="658473"/>
    <lineage>
        <taxon>Eukaryota</taxon>
        <taxon>Fungi</taxon>
        <taxon>Dikarya</taxon>
        <taxon>Basidiomycota</taxon>
        <taxon>Agaricomycotina</taxon>
        <taxon>Agaricomycetes</taxon>
        <taxon>Agaricomycetidae</taxon>
        <taxon>Agaricales</taxon>
        <taxon>Marasmiineae</taxon>
        <taxon>Mycenaceae</taxon>
        <taxon>Mycena</taxon>
    </lineage>
</organism>
<keyword evidence="3" id="KW-1185">Reference proteome</keyword>
<dbReference type="InterPro" id="IPR046521">
    <property type="entry name" value="DUF6698"/>
</dbReference>
<feature type="compositionally biased region" description="Polar residues" evidence="1">
    <location>
        <begin position="540"/>
        <end position="551"/>
    </location>
</feature>
<protein>
    <recommendedName>
        <fullName evidence="4">UBA domain-containing protein</fullName>
    </recommendedName>
</protein>
<feature type="region of interest" description="Disordered" evidence="1">
    <location>
        <begin position="393"/>
        <end position="427"/>
    </location>
</feature>
<dbReference type="Pfam" id="PF20414">
    <property type="entry name" value="DUF6698"/>
    <property type="match status" value="1"/>
</dbReference>
<feature type="compositionally biased region" description="Basic and acidic residues" evidence="1">
    <location>
        <begin position="260"/>
        <end position="280"/>
    </location>
</feature>